<proteinExistence type="predicted"/>
<organism evidence="2 3">
    <name type="scientific">Mucilaginibacter oryzae</name>
    <dbReference type="NCBI Taxonomy" id="468058"/>
    <lineage>
        <taxon>Bacteria</taxon>
        <taxon>Pseudomonadati</taxon>
        <taxon>Bacteroidota</taxon>
        <taxon>Sphingobacteriia</taxon>
        <taxon>Sphingobacteriales</taxon>
        <taxon>Sphingobacteriaceae</taxon>
        <taxon>Mucilaginibacter</taxon>
    </lineage>
</organism>
<name>A0A316GYP4_9SPHI</name>
<protein>
    <submittedName>
        <fullName evidence="2">Peptidase S41-like protein</fullName>
    </submittedName>
</protein>
<dbReference type="Pfam" id="PF03572">
    <property type="entry name" value="Peptidase_S41"/>
    <property type="match status" value="1"/>
</dbReference>
<keyword evidence="3" id="KW-1185">Reference proteome</keyword>
<evidence type="ECO:0000259" key="1">
    <source>
        <dbReference type="Pfam" id="PF03572"/>
    </source>
</evidence>
<dbReference type="Gene3D" id="2.30.42.10">
    <property type="match status" value="1"/>
</dbReference>
<accession>A0A316GYP4</accession>
<dbReference type="Gene3D" id="2.60.120.260">
    <property type="entry name" value="Galactose-binding domain-like"/>
    <property type="match status" value="1"/>
</dbReference>
<comment type="caution">
    <text evidence="2">The sequence shown here is derived from an EMBL/GenBank/DDBJ whole genome shotgun (WGS) entry which is preliminary data.</text>
</comment>
<reference evidence="2 3" key="1">
    <citation type="submission" date="2018-05" db="EMBL/GenBank/DDBJ databases">
        <title>Genomic Encyclopedia of Archaeal and Bacterial Type Strains, Phase II (KMG-II): from individual species to whole genera.</title>
        <authorList>
            <person name="Goeker M."/>
        </authorList>
    </citation>
    <scope>NUCLEOTIDE SEQUENCE [LARGE SCALE GENOMIC DNA]</scope>
    <source>
        <strain evidence="2 3">DSM 19975</strain>
    </source>
</reference>
<sequence>MPQLRAMLSKSFVILVLFFAFNPSYAQVKFRGDMETIDPARPFPAGWTYLADVADIYNFKLDSVIKQEGKYSVSISNKGKDIDIGATGFNIPATFKGKEIELRGYLKTENVDGWAGFWLQVTGTEAGDDMSNQKIKGTTNFTEYSIKLPYNDKIATKIVGGARLIGKGKIWVDNVRLYIDGKPINEAAPKQIVLAKAERDTVFNKGSGINDIKLTPRKLLNLTMLAQVWGFIKYHHSAVSVGNVNMDAELFRVMPGVLKANDDTTLSKVLEQWLDRIGTFNPCPTCKPYRGNTESILPDYGNLFDRSVLSPSLTAKLSNVLNYHDVENFYISFPNGPVFQHEQDYALMKYPDAGFRLLCLFRYWNMIRYFYPYRHLTGNWNKVLPQFIPQFINDNNAQQYVLTTLALISSIHDTHADLWTTPELEAYRGKYLTPFTAKFIQGKLVITGYIADSDIVRKSFKIGDVITSINGQPVAALIKKYLPITSASNYQTQLRDMPLKYLLRSNNPNFKIGIQKPGVDKQGSIRAIISGHANFEKLADSNYQKPAYKLINNNIGYLYPGRYHNRDLPVIKQLFNGTKGIIIDMRCYPSETVPYWFIPVSKAGIRPFVKFRTMGLLSPGLMEISAPLSILVEDNYKGKVVVIVNEATQSAAEYTTMEFQSSPDVKVIGSITAGADGGVASILLPGGLHTGISALGVLYPDGTESQRKGVKIDEHIEPTINGIRAGRDELLERATAIINGK</sequence>
<dbReference type="RefSeq" id="WP_109610010.1">
    <property type="nucleotide sequence ID" value="NZ_QGHA01000015.1"/>
</dbReference>
<dbReference type="InterPro" id="IPR036034">
    <property type="entry name" value="PDZ_sf"/>
</dbReference>
<gene>
    <name evidence="2" type="ORF">LX99_04621</name>
</gene>
<evidence type="ECO:0000313" key="2">
    <source>
        <dbReference type="EMBL" id="PWK69968.1"/>
    </source>
</evidence>
<dbReference type="InterPro" id="IPR005151">
    <property type="entry name" value="Tail-specific_protease"/>
</dbReference>
<dbReference type="AlphaFoldDB" id="A0A316GYP4"/>
<dbReference type="InterPro" id="IPR029045">
    <property type="entry name" value="ClpP/crotonase-like_dom_sf"/>
</dbReference>
<dbReference type="SUPFAM" id="SSF52096">
    <property type="entry name" value="ClpP/crotonase"/>
    <property type="match status" value="1"/>
</dbReference>
<dbReference type="EMBL" id="QGHA01000015">
    <property type="protein sequence ID" value="PWK69968.1"/>
    <property type="molecule type" value="Genomic_DNA"/>
</dbReference>
<evidence type="ECO:0000313" key="3">
    <source>
        <dbReference type="Proteomes" id="UP000245678"/>
    </source>
</evidence>
<feature type="domain" description="Tail specific protease" evidence="1">
    <location>
        <begin position="633"/>
        <end position="715"/>
    </location>
</feature>
<dbReference type="GO" id="GO:0008236">
    <property type="term" value="F:serine-type peptidase activity"/>
    <property type="evidence" value="ECO:0007669"/>
    <property type="project" value="InterPro"/>
</dbReference>
<dbReference type="Proteomes" id="UP000245678">
    <property type="component" value="Unassembled WGS sequence"/>
</dbReference>
<dbReference type="GO" id="GO:0006508">
    <property type="term" value="P:proteolysis"/>
    <property type="evidence" value="ECO:0007669"/>
    <property type="project" value="InterPro"/>
</dbReference>
<dbReference type="Gene3D" id="3.90.226.10">
    <property type="entry name" value="2-enoyl-CoA Hydratase, Chain A, domain 1"/>
    <property type="match status" value="1"/>
</dbReference>